<reference evidence="2 3" key="1">
    <citation type="submission" date="2017-11" db="EMBL/GenBank/DDBJ databases">
        <title>De-novo sequencing of pomegranate (Punica granatum L.) genome.</title>
        <authorList>
            <person name="Akparov Z."/>
            <person name="Amiraslanov A."/>
            <person name="Hajiyeva S."/>
            <person name="Abbasov M."/>
            <person name="Kaur K."/>
            <person name="Hamwieh A."/>
            <person name="Solovyev V."/>
            <person name="Salamov A."/>
            <person name="Braich B."/>
            <person name="Kosarev P."/>
            <person name="Mahmoud A."/>
            <person name="Hajiyev E."/>
            <person name="Babayeva S."/>
            <person name="Izzatullayeva V."/>
            <person name="Mammadov A."/>
            <person name="Mammadov A."/>
            <person name="Sharifova S."/>
            <person name="Ojaghi J."/>
            <person name="Eynullazada K."/>
            <person name="Bayramov B."/>
            <person name="Abdulazimova A."/>
            <person name="Shahmuradov I."/>
        </authorList>
    </citation>
    <scope>NUCLEOTIDE SEQUENCE [LARGE SCALE GENOMIC DNA]</scope>
    <source>
        <strain evidence="3">cv. AG2017</strain>
        <tissue evidence="2">Leaf</tissue>
    </source>
</reference>
<organism evidence="2 3">
    <name type="scientific">Punica granatum</name>
    <name type="common">Pomegranate</name>
    <dbReference type="NCBI Taxonomy" id="22663"/>
    <lineage>
        <taxon>Eukaryota</taxon>
        <taxon>Viridiplantae</taxon>
        <taxon>Streptophyta</taxon>
        <taxon>Embryophyta</taxon>
        <taxon>Tracheophyta</taxon>
        <taxon>Spermatophyta</taxon>
        <taxon>Magnoliopsida</taxon>
        <taxon>eudicotyledons</taxon>
        <taxon>Gunneridae</taxon>
        <taxon>Pentapetalae</taxon>
        <taxon>rosids</taxon>
        <taxon>malvids</taxon>
        <taxon>Myrtales</taxon>
        <taxon>Lythraceae</taxon>
        <taxon>Punica</taxon>
    </lineage>
</organism>
<protein>
    <submittedName>
        <fullName evidence="2">Uncharacterized protein</fullName>
    </submittedName>
</protein>
<sequence length="126" mass="13756">MQSRGVSNKDTGHKTNPGCKKKTERKEAGPPRTTGESWQHSRVDHLQSSPLHGETCYDQRPSSAATHCARQASRANLCGYTTHGLHFSIATCAVTKSRVQPRPPTAHDRRVVPTFAGRPPAVFTSP</sequence>
<name>A0A2I0LCH3_PUNGR</name>
<proteinExistence type="predicted"/>
<comment type="caution">
    <text evidence="2">The sequence shown here is derived from an EMBL/GenBank/DDBJ whole genome shotgun (WGS) entry which is preliminary data.</text>
</comment>
<dbReference type="EMBL" id="PGOL01000052">
    <property type="protein sequence ID" value="PKI78385.1"/>
    <property type="molecule type" value="Genomic_DNA"/>
</dbReference>
<evidence type="ECO:0000313" key="2">
    <source>
        <dbReference type="EMBL" id="PKI78385.1"/>
    </source>
</evidence>
<dbReference type="Proteomes" id="UP000233551">
    <property type="component" value="Unassembled WGS sequence"/>
</dbReference>
<dbReference type="AlphaFoldDB" id="A0A2I0LCH3"/>
<accession>A0A2I0LCH3</accession>
<keyword evidence="3" id="KW-1185">Reference proteome</keyword>
<gene>
    <name evidence="2" type="ORF">CRG98_001206</name>
</gene>
<feature type="region of interest" description="Disordered" evidence="1">
    <location>
        <begin position="1"/>
        <end position="63"/>
    </location>
</feature>
<evidence type="ECO:0000256" key="1">
    <source>
        <dbReference type="SAM" id="MobiDB-lite"/>
    </source>
</evidence>
<evidence type="ECO:0000313" key="3">
    <source>
        <dbReference type="Proteomes" id="UP000233551"/>
    </source>
</evidence>